<reference evidence="3 4" key="1">
    <citation type="submission" date="2018-11" db="EMBL/GenBank/DDBJ databases">
        <title>Genomic Encyclopedia of Type Strains, Phase IV (KMG-IV): sequencing the most valuable type-strain genomes for metagenomic binning, comparative biology and taxonomic classification.</title>
        <authorList>
            <person name="Goeker M."/>
        </authorList>
    </citation>
    <scope>NUCLEOTIDE SEQUENCE [LARGE SCALE GENOMIC DNA]</scope>
    <source>
        <strain evidence="3 4">DSM 100316</strain>
    </source>
</reference>
<gene>
    <name evidence="3" type="ORF">EDC56_1169</name>
</gene>
<dbReference type="NCBIfam" id="NF038117">
    <property type="entry name" value="choice_anch_I"/>
    <property type="match status" value="1"/>
</dbReference>
<organism evidence="3 4">
    <name type="scientific">Sinobacterium caligoides</name>
    <dbReference type="NCBI Taxonomy" id="933926"/>
    <lineage>
        <taxon>Bacteria</taxon>
        <taxon>Pseudomonadati</taxon>
        <taxon>Pseudomonadota</taxon>
        <taxon>Gammaproteobacteria</taxon>
        <taxon>Cellvibrionales</taxon>
        <taxon>Spongiibacteraceae</taxon>
        <taxon>Sinobacterium</taxon>
    </lineage>
</organism>
<dbReference type="Pfam" id="PF22494">
    <property type="entry name" value="choice_anch_I"/>
    <property type="match status" value="1"/>
</dbReference>
<evidence type="ECO:0000313" key="3">
    <source>
        <dbReference type="EMBL" id="ROS05623.1"/>
    </source>
</evidence>
<dbReference type="SUPFAM" id="SSF50969">
    <property type="entry name" value="YVTN repeat-like/Quinoprotein amine dehydrogenase"/>
    <property type="match status" value="1"/>
</dbReference>
<dbReference type="InterPro" id="IPR011044">
    <property type="entry name" value="Quino_amine_DH_bsu"/>
</dbReference>
<dbReference type="AlphaFoldDB" id="A0A3N2E0I8"/>
<proteinExistence type="predicted"/>
<feature type="domain" description="Choice-of-anchor I" evidence="2">
    <location>
        <begin position="81"/>
        <end position="621"/>
    </location>
</feature>
<evidence type="ECO:0000313" key="4">
    <source>
        <dbReference type="Proteomes" id="UP000275394"/>
    </source>
</evidence>
<protein>
    <recommendedName>
        <fullName evidence="2">Choice-of-anchor I domain-containing protein</fullName>
    </recommendedName>
</protein>
<keyword evidence="4" id="KW-1185">Reference proteome</keyword>
<dbReference type="RefSeq" id="WP_123711518.1">
    <property type="nucleotide sequence ID" value="NZ_RKHR01000003.1"/>
</dbReference>
<dbReference type="Proteomes" id="UP000275394">
    <property type="component" value="Unassembled WGS sequence"/>
</dbReference>
<feature type="compositionally biased region" description="Basic and acidic residues" evidence="1">
    <location>
        <begin position="515"/>
        <end position="525"/>
    </location>
</feature>
<dbReference type="Gene3D" id="2.130.10.10">
    <property type="entry name" value="YVTN repeat-like/Quinoprotein amine dehydrogenase"/>
    <property type="match status" value="1"/>
</dbReference>
<dbReference type="InterPro" id="IPR052956">
    <property type="entry name" value="Mesenchyme-surface_protein"/>
</dbReference>
<dbReference type="EMBL" id="RKHR01000003">
    <property type="protein sequence ID" value="ROS05623.1"/>
    <property type="molecule type" value="Genomic_DNA"/>
</dbReference>
<name>A0A3N2E0I8_9GAMM</name>
<comment type="caution">
    <text evidence="3">The sequence shown here is derived from an EMBL/GenBank/DDBJ whole genome shotgun (WGS) entry which is preliminary data.</text>
</comment>
<dbReference type="InterPro" id="IPR055188">
    <property type="entry name" value="Choice_anch_I"/>
</dbReference>
<feature type="region of interest" description="Disordered" evidence="1">
    <location>
        <begin position="502"/>
        <end position="526"/>
    </location>
</feature>
<dbReference type="PANTHER" id="PTHR46928">
    <property type="entry name" value="MESENCHYME-SPECIFIC CELL SURFACE GLYCOPROTEIN"/>
    <property type="match status" value="1"/>
</dbReference>
<feature type="compositionally biased region" description="Pro residues" evidence="1">
    <location>
        <begin position="44"/>
        <end position="63"/>
    </location>
</feature>
<accession>A0A3N2E0I8</accession>
<dbReference type="OrthoDB" id="9803927at2"/>
<feature type="region of interest" description="Disordered" evidence="1">
    <location>
        <begin position="38"/>
        <end position="67"/>
    </location>
</feature>
<sequence length="622" mass="66150">MLSAAKKFNAAKKNAPLFCKRNFLLASTLLMISGCGSDGSDNTPVPPPTPTPAPEPAPAPAPTDPSMTLIGRFNDGQQLDQGMAEIVSFHAASQSILVINAAASRVDILDASELDSEALSEPTSNSNLSRRSQLDVGADVEQAVTGFTSGGINSVAVNGNLMAVAVENDARQADGFIAFYQLDNLGAATFISAVEAGALPDNVQISSDGRWVVSANEGEPSGDYSNDPEGSISVIAVTDGSPASEASQLRFNEFNSDGSRAAELPAGVRISHPGATVAQDLEPEYVAFSADNSTAYVSLQENNAIAVIDLDNPHIERIFALGSIDHGAVDNGLDASNKDACDEDDIADGKCSTVNDGINIRRYQHLYGLPMPDSIASYSLNDTRYVVTANEGDSREYSYSTDEASCEAAGHDYDDGSCFSWVDEKRIGKLDLDASIFDSSLQDNAQLGRLKVMRDQGRNASGEYEALYAFGGRSFSIFNADSGERVFNSGDDFEQITATQLGSQGFNNNNDENAFDNRSDDKGPEPEALAIGLIDERHYAFIGLERTGGIMLYDITEPSSPRFLEYTLNRNLDSDIENELASAGDLGPEGMKFVEAAHSPTGHPLLLVGNEVSGTTSVYEIK</sequence>
<evidence type="ECO:0000259" key="2">
    <source>
        <dbReference type="Pfam" id="PF22494"/>
    </source>
</evidence>
<evidence type="ECO:0000256" key="1">
    <source>
        <dbReference type="SAM" id="MobiDB-lite"/>
    </source>
</evidence>
<dbReference type="PANTHER" id="PTHR46928:SF1">
    <property type="entry name" value="MESENCHYME-SPECIFIC CELL SURFACE GLYCOPROTEIN"/>
    <property type="match status" value="1"/>
</dbReference>
<dbReference type="PROSITE" id="PS51257">
    <property type="entry name" value="PROKAR_LIPOPROTEIN"/>
    <property type="match status" value="1"/>
</dbReference>
<dbReference type="InterPro" id="IPR015943">
    <property type="entry name" value="WD40/YVTN_repeat-like_dom_sf"/>
</dbReference>